<evidence type="ECO:0000313" key="1">
    <source>
        <dbReference type="EMBL" id="VAX04920.1"/>
    </source>
</evidence>
<protein>
    <submittedName>
        <fullName evidence="1">Uncharacterized protein</fullName>
    </submittedName>
</protein>
<proteinExistence type="predicted"/>
<dbReference type="EMBL" id="UOFW01000116">
    <property type="protein sequence ID" value="VAX04920.1"/>
    <property type="molecule type" value="Genomic_DNA"/>
</dbReference>
<name>A0A3B1B3Q2_9ZZZZ</name>
<dbReference type="AlphaFoldDB" id="A0A3B1B3Q2"/>
<sequence>MPSRQDLNPMDIPHLLSGIWMADVSGGEKPTFKVRLFGTDLVQALHLEGTNLQLDQISFAKDIIRRLTALIKTKKAYYYKAKLPIESEDYNYYTTLTLPMSSDNENVDIIISQLHFFK</sequence>
<reference evidence="1" key="1">
    <citation type="submission" date="2018-06" db="EMBL/GenBank/DDBJ databases">
        <authorList>
            <person name="Zhirakovskaya E."/>
        </authorList>
    </citation>
    <scope>NUCLEOTIDE SEQUENCE</scope>
</reference>
<accession>A0A3B1B3Q2</accession>
<organism evidence="1">
    <name type="scientific">hydrothermal vent metagenome</name>
    <dbReference type="NCBI Taxonomy" id="652676"/>
    <lineage>
        <taxon>unclassified sequences</taxon>
        <taxon>metagenomes</taxon>
        <taxon>ecological metagenomes</taxon>
    </lineage>
</organism>
<gene>
    <name evidence="1" type="ORF">MNBD_ALPHA03-702</name>
</gene>